<evidence type="ECO:0000313" key="2">
    <source>
        <dbReference type="EMBL" id="PAV27461.1"/>
    </source>
</evidence>
<dbReference type="CDD" id="cd07438">
    <property type="entry name" value="PHP_HisPPase_AMP"/>
    <property type="match status" value="1"/>
</dbReference>
<protein>
    <submittedName>
        <fullName evidence="2">Phosphatase</fullName>
    </submittedName>
</protein>
<dbReference type="PANTHER" id="PTHR42924:SF3">
    <property type="entry name" value="POLYMERASE_HISTIDINOL PHOSPHATASE N-TERMINAL DOMAIN-CONTAINING PROTEIN"/>
    <property type="match status" value="1"/>
</dbReference>
<evidence type="ECO:0000259" key="1">
    <source>
        <dbReference type="SMART" id="SM00481"/>
    </source>
</evidence>
<organism evidence="2 3">
    <name type="scientific">Tamilnaduibacter salinus</name>
    <dbReference type="NCBI Taxonomy" id="1484056"/>
    <lineage>
        <taxon>Bacteria</taxon>
        <taxon>Pseudomonadati</taxon>
        <taxon>Pseudomonadota</taxon>
        <taxon>Gammaproteobacteria</taxon>
        <taxon>Pseudomonadales</taxon>
        <taxon>Marinobacteraceae</taxon>
        <taxon>Tamilnaduibacter</taxon>
    </lineage>
</organism>
<dbReference type="PANTHER" id="PTHR42924">
    <property type="entry name" value="EXONUCLEASE"/>
    <property type="match status" value="1"/>
</dbReference>
<dbReference type="AlphaFoldDB" id="A0A2A2I625"/>
<name>A0A2A2I625_9GAMM</name>
<dbReference type="Gene3D" id="1.10.150.650">
    <property type="match status" value="1"/>
</dbReference>
<evidence type="ECO:0000313" key="3">
    <source>
        <dbReference type="Proteomes" id="UP000218332"/>
    </source>
</evidence>
<dbReference type="InterPro" id="IPR052018">
    <property type="entry name" value="PHP_domain"/>
</dbReference>
<dbReference type="GO" id="GO:0035312">
    <property type="term" value="F:5'-3' DNA exonuclease activity"/>
    <property type="evidence" value="ECO:0007669"/>
    <property type="project" value="TreeGrafter"/>
</dbReference>
<accession>A0A2A2I625</accession>
<gene>
    <name evidence="2" type="ORF">CF392_00715</name>
</gene>
<dbReference type="SMART" id="SM00481">
    <property type="entry name" value="POLIIIAc"/>
    <property type="match status" value="1"/>
</dbReference>
<dbReference type="GO" id="GO:0004534">
    <property type="term" value="F:5'-3' RNA exonuclease activity"/>
    <property type="evidence" value="ECO:0007669"/>
    <property type="project" value="TreeGrafter"/>
</dbReference>
<dbReference type="EMBL" id="NMPM01000004">
    <property type="protein sequence ID" value="PAV27461.1"/>
    <property type="molecule type" value="Genomic_DNA"/>
</dbReference>
<dbReference type="InterPro" id="IPR003141">
    <property type="entry name" value="Pol/His_phosphatase_N"/>
</dbReference>
<dbReference type="Gene3D" id="3.20.20.140">
    <property type="entry name" value="Metal-dependent hydrolases"/>
    <property type="match status" value="1"/>
</dbReference>
<dbReference type="RefSeq" id="WP_095609543.1">
    <property type="nucleotide sequence ID" value="NZ_NMPM01000004.1"/>
</dbReference>
<dbReference type="InterPro" id="IPR004013">
    <property type="entry name" value="PHP_dom"/>
</dbReference>
<feature type="domain" description="Polymerase/histidinol phosphatase N-terminal" evidence="1">
    <location>
        <begin position="8"/>
        <end position="73"/>
    </location>
</feature>
<dbReference type="SUPFAM" id="SSF89550">
    <property type="entry name" value="PHP domain-like"/>
    <property type="match status" value="1"/>
</dbReference>
<sequence>MSLAAFPIDLHCHSLASDGSLAPSEVVARAAEKGVTTLALTDHDTTDGVSEAAEAARQSGVTLLPGIELSCQWRRRTVHIVGLGFDPADADWQEALAGQLANRWKRARQIAERLTPLRVESLLEKATEQVGGRVPGRPHFARVLVHEGVVKDMNQAFQRHLGNGKRGDVKACWPELATVVGWIRAAGGKAVVAHPRKYGLTATKLRELLDDFQAAGGEAMEVLTSGQSDGDLGFLADLCRKRSLLASCGSDFHHPGRPWCELGRLPGRPPKDLAMVWDYLG</sequence>
<dbReference type="Proteomes" id="UP000218332">
    <property type="component" value="Unassembled WGS sequence"/>
</dbReference>
<reference evidence="2 3" key="1">
    <citation type="submission" date="2017-07" db="EMBL/GenBank/DDBJ databases">
        <title>Tamlnaduibacter salinus (Mi-7) genome sequencing.</title>
        <authorList>
            <person name="Verma A."/>
            <person name="Krishnamurthi S."/>
        </authorList>
    </citation>
    <scope>NUCLEOTIDE SEQUENCE [LARGE SCALE GENOMIC DNA]</scope>
    <source>
        <strain evidence="2 3">Mi-7</strain>
    </source>
</reference>
<keyword evidence="3" id="KW-1185">Reference proteome</keyword>
<comment type="caution">
    <text evidence="2">The sequence shown here is derived from an EMBL/GenBank/DDBJ whole genome shotgun (WGS) entry which is preliminary data.</text>
</comment>
<dbReference type="InterPro" id="IPR016195">
    <property type="entry name" value="Pol/histidinol_Pase-like"/>
</dbReference>
<proteinExistence type="predicted"/>
<dbReference type="Pfam" id="PF02811">
    <property type="entry name" value="PHP"/>
    <property type="match status" value="1"/>
</dbReference>